<dbReference type="EMBL" id="JADFFL010000004">
    <property type="protein sequence ID" value="MBE9662671.1"/>
    <property type="molecule type" value="Genomic_DNA"/>
</dbReference>
<feature type="region of interest" description="Disordered" evidence="1">
    <location>
        <begin position="1"/>
        <end position="29"/>
    </location>
</feature>
<dbReference type="InterPro" id="IPR007541">
    <property type="entry name" value="Uncharacterised_BSP"/>
</dbReference>
<evidence type="ECO:0000313" key="3">
    <source>
        <dbReference type="Proteomes" id="UP000622475"/>
    </source>
</evidence>
<organism evidence="2 3">
    <name type="scientific">Mucilaginibacter myungsuensis</name>
    <dbReference type="NCBI Taxonomy" id="649104"/>
    <lineage>
        <taxon>Bacteria</taxon>
        <taxon>Pseudomonadati</taxon>
        <taxon>Bacteroidota</taxon>
        <taxon>Sphingobacteriia</taxon>
        <taxon>Sphingobacteriales</taxon>
        <taxon>Sphingobacteriaceae</taxon>
        <taxon>Mucilaginibacter</taxon>
    </lineage>
</organism>
<dbReference type="AlphaFoldDB" id="A0A929L3R0"/>
<dbReference type="Pfam" id="PF04450">
    <property type="entry name" value="BSP"/>
    <property type="match status" value="1"/>
</dbReference>
<protein>
    <submittedName>
        <fullName evidence="2">Secretory protein</fullName>
    </submittedName>
</protein>
<gene>
    <name evidence="2" type="ORF">IRJ16_12330</name>
</gene>
<comment type="caution">
    <text evidence="2">The sequence shown here is derived from an EMBL/GenBank/DDBJ whole genome shotgun (WGS) entry which is preliminary data.</text>
</comment>
<keyword evidence="3" id="KW-1185">Reference proteome</keyword>
<feature type="compositionally biased region" description="Polar residues" evidence="1">
    <location>
        <begin position="1"/>
        <end position="14"/>
    </location>
</feature>
<proteinExistence type="predicted"/>
<accession>A0A929L3R0</accession>
<reference evidence="2" key="1">
    <citation type="submission" date="2020-10" db="EMBL/GenBank/DDBJ databases">
        <title>Mucilaginibacter mali sp. nov., isolated from rhizosphere soil of apple orchard.</title>
        <authorList>
            <person name="Lee J.-S."/>
            <person name="Kim H.S."/>
            <person name="Kim J.-S."/>
        </authorList>
    </citation>
    <scope>NUCLEOTIDE SEQUENCE</scope>
    <source>
        <strain evidence="2">KCTC 22746</strain>
    </source>
</reference>
<dbReference type="PANTHER" id="PTHR33321:SF12">
    <property type="entry name" value="PLANT BASIC SECRETORY PROTEIN (BSP) FAMILY PROTEIN"/>
    <property type="match status" value="1"/>
</dbReference>
<dbReference type="PANTHER" id="PTHR33321">
    <property type="match status" value="1"/>
</dbReference>
<name>A0A929L3R0_9SPHI</name>
<dbReference type="Proteomes" id="UP000622475">
    <property type="component" value="Unassembled WGS sequence"/>
</dbReference>
<evidence type="ECO:0000256" key="1">
    <source>
        <dbReference type="SAM" id="MobiDB-lite"/>
    </source>
</evidence>
<evidence type="ECO:0000313" key="2">
    <source>
        <dbReference type="EMBL" id="MBE9662671.1"/>
    </source>
</evidence>
<sequence length="336" mass="38065">MLSASAFAQTTTPPAGNGQPGQDGQRPRGRRQFTVNINNTSKNIELDTVQKAELIQIVKDVYVPFAQADGTRVRGFSFSVNDSLQIGMIAKVGKISVSGDWLKKNYKNFATELQTTLRKNWHSVDTVKKADYQLVFINKNSDFSPEVRKNLIDAYFKVYPVLVSKFNDKSTHNVIFITDTAYKGVAECSGNRILFSTKYMNQNPYDIDIVTHEGMHIVQGYPGGAGPGWLTEGIADYIRYKYGVDNIGSRWTLPEFKNDQSYKDAYRVTARFFEWIEQKVKPDVIMTIDQQLRTKTYTEESWAKLTGKTVDELWADYAKNPQVDLKYSGKAPVKKG</sequence>